<dbReference type="PROSITE" id="PS51043">
    <property type="entry name" value="DDHD"/>
    <property type="match status" value="1"/>
</dbReference>
<proteinExistence type="predicted"/>
<dbReference type="InterPro" id="IPR029058">
    <property type="entry name" value="AB_hydrolase_fold"/>
</dbReference>
<dbReference type="InterPro" id="IPR057826">
    <property type="entry name" value="WWE_C20G8.02"/>
</dbReference>
<protein>
    <recommendedName>
        <fullName evidence="1">DDHD domain-containing protein</fullName>
    </recommendedName>
</protein>
<keyword evidence="3" id="KW-1185">Reference proteome</keyword>
<dbReference type="GO" id="GO:0005737">
    <property type="term" value="C:cytoplasm"/>
    <property type="evidence" value="ECO:0007669"/>
    <property type="project" value="TreeGrafter"/>
</dbReference>
<dbReference type="GO" id="GO:0004620">
    <property type="term" value="F:phospholipase activity"/>
    <property type="evidence" value="ECO:0007669"/>
    <property type="project" value="TreeGrafter"/>
</dbReference>
<gene>
    <name evidence="2" type="ORF">OGAPHI_005791</name>
</gene>
<dbReference type="GeneID" id="70237755"/>
<dbReference type="EMBL" id="JAEUBE010000378">
    <property type="protein sequence ID" value="KAH3662539.1"/>
    <property type="molecule type" value="Genomic_DNA"/>
</dbReference>
<dbReference type="Pfam" id="PF02862">
    <property type="entry name" value="DDHD"/>
    <property type="match status" value="2"/>
</dbReference>
<dbReference type="SUPFAM" id="SSF53474">
    <property type="entry name" value="alpha/beta-Hydrolases"/>
    <property type="match status" value="1"/>
</dbReference>
<organism evidence="2 3">
    <name type="scientific">Ogataea philodendri</name>
    <dbReference type="NCBI Taxonomy" id="1378263"/>
    <lineage>
        <taxon>Eukaryota</taxon>
        <taxon>Fungi</taxon>
        <taxon>Dikarya</taxon>
        <taxon>Ascomycota</taxon>
        <taxon>Saccharomycotina</taxon>
        <taxon>Pichiomycetes</taxon>
        <taxon>Pichiales</taxon>
        <taxon>Pichiaceae</taxon>
        <taxon>Ogataea</taxon>
    </lineage>
</organism>
<feature type="domain" description="DDHD" evidence="1">
    <location>
        <begin position="468"/>
        <end position="658"/>
    </location>
</feature>
<dbReference type="InterPro" id="IPR055555">
    <property type="entry name" value="PA-PLA1_DUF7131"/>
</dbReference>
<name>A0A9P8T1V5_9ASCO</name>
<dbReference type="Proteomes" id="UP000769157">
    <property type="component" value="Unassembled WGS sequence"/>
</dbReference>
<dbReference type="InterPro" id="IPR004177">
    <property type="entry name" value="DDHD_dom"/>
</dbReference>
<dbReference type="SMART" id="SM01127">
    <property type="entry name" value="DDHD"/>
    <property type="match status" value="1"/>
</dbReference>
<sequence>MNVWRTVRLYSTGVPKIRWFYSTDIPVSKPIGFNYKQTERPQKFIPFASKDSDSLETVYQSWKKQGQEPKPVPVNEDQLFDCDIAKMVMRPVYWDGPVYEIRRGLWYKDNTPLSSAISDQLEKHYSEFKKKSETKQQGPIEILSEVSLCEKDGKKWPFKEATDFEKKDKLAVFKDEREAVLIDKESKFGQLQINNIEKLPGQQVLGSSTVTRGYERVRNKEPETASDEKMEEETDFFTSLMKSWTAESSNERFQKDMEADYTNPKHHANSGEREVDHLILCIHGIGQSLSAKFSTVNFAHDCNNMRRQFKQIFVKYPKYAEMAYSEQELHDQDNQKKLTNCKVQVLPIIWRFDVDFSLNKVFEEYDKDGYPRLPTLEQVNIDSITPLRHLAADVVMDILLFYEPKFKEQILSSVVKSANSIYDKYLERHPNFNGKVSLLGHSLGSAICLDILCAQPDESSAIDPKKHLKFRVENFFGLGSPNGVFKLIERHNIWPRGSTETNDPETTSSPKVDNYYNIFYPTDPVAYRVEPLVHPLLADIKPEMISFSDENINSQLKSLAELPNNLINNRYFKRAINFAGLGDYKPQDSKCYKRGADNLDKVPEHVKKLLQSLNRTGRVDYSLPQGYFDIDLINAIGSHIQYFDDPDVIAFLLKQLLQKPKN</sequence>
<evidence type="ECO:0000313" key="3">
    <source>
        <dbReference type="Proteomes" id="UP000769157"/>
    </source>
</evidence>
<dbReference type="PANTHER" id="PTHR23509:SF10">
    <property type="entry name" value="LD21067P"/>
    <property type="match status" value="1"/>
</dbReference>
<dbReference type="Pfam" id="PF23465">
    <property type="entry name" value="DUF7131"/>
    <property type="match status" value="1"/>
</dbReference>
<evidence type="ECO:0000259" key="1">
    <source>
        <dbReference type="PROSITE" id="PS51043"/>
    </source>
</evidence>
<dbReference type="OrthoDB" id="69269at2759"/>
<comment type="caution">
    <text evidence="2">The sequence shown here is derived from an EMBL/GenBank/DDBJ whole genome shotgun (WGS) entry which is preliminary data.</text>
</comment>
<dbReference type="Pfam" id="PF23463">
    <property type="entry name" value="WWE_2"/>
    <property type="match status" value="1"/>
</dbReference>
<reference evidence="2" key="1">
    <citation type="journal article" date="2021" name="Open Biol.">
        <title>Shared evolutionary footprints suggest mitochondrial oxidative damage underlies multiple complex I losses in fungi.</title>
        <authorList>
            <person name="Schikora-Tamarit M.A."/>
            <person name="Marcet-Houben M."/>
            <person name="Nosek J."/>
            <person name="Gabaldon T."/>
        </authorList>
    </citation>
    <scope>NUCLEOTIDE SEQUENCE</scope>
    <source>
        <strain evidence="2">CBS6075</strain>
    </source>
</reference>
<evidence type="ECO:0000313" key="2">
    <source>
        <dbReference type="EMBL" id="KAH3662539.1"/>
    </source>
</evidence>
<dbReference type="GO" id="GO:0046872">
    <property type="term" value="F:metal ion binding"/>
    <property type="evidence" value="ECO:0007669"/>
    <property type="project" value="InterPro"/>
</dbReference>
<dbReference type="AlphaFoldDB" id="A0A9P8T1V5"/>
<dbReference type="InterPro" id="IPR058055">
    <property type="entry name" value="PA-PLA1"/>
</dbReference>
<dbReference type="PANTHER" id="PTHR23509">
    <property type="entry name" value="PA-PL1 PHOSPHOLIPASE FAMILY"/>
    <property type="match status" value="1"/>
</dbReference>
<reference evidence="2" key="2">
    <citation type="submission" date="2021-01" db="EMBL/GenBank/DDBJ databases">
        <authorList>
            <person name="Schikora-Tamarit M.A."/>
        </authorList>
    </citation>
    <scope>NUCLEOTIDE SEQUENCE</scope>
    <source>
        <strain evidence="2">CBS6075</strain>
    </source>
</reference>
<dbReference type="RefSeq" id="XP_046059628.1">
    <property type="nucleotide sequence ID" value="XM_046207010.1"/>
</dbReference>
<accession>A0A9P8T1V5</accession>